<dbReference type="InterPro" id="IPR017896">
    <property type="entry name" value="4Fe4S_Fe-S-bd"/>
</dbReference>
<dbReference type="AlphaFoldDB" id="A0A1W1WRW2"/>
<reference evidence="10" key="1">
    <citation type="submission" date="2017-04" db="EMBL/GenBank/DDBJ databases">
        <authorList>
            <person name="Varghese N."/>
            <person name="Submissions S."/>
        </authorList>
    </citation>
    <scope>NUCLEOTIDE SEQUENCE [LARGE SCALE GENOMIC DNA]</scope>
    <source>
        <strain evidence="10">DSM 16512</strain>
    </source>
</reference>
<evidence type="ECO:0000256" key="3">
    <source>
        <dbReference type="ARBA" id="ARBA00022723"/>
    </source>
</evidence>
<dbReference type="Gene3D" id="3.30.70.20">
    <property type="match status" value="1"/>
</dbReference>
<dbReference type="GO" id="GO:0005886">
    <property type="term" value="C:plasma membrane"/>
    <property type="evidence" value="ECO:0007669"/>
    <property type="project" value="TreeGrafter"/>
</dbReference>
<feature type="transmembrane region" description="Helical" evidence="7">
    <location>
        <begin position="26"/>
        <end position="44"/>
    </location>
</feature>
<keyword evidence="5" id="KW-0408">Iron</keyword>
<name>A0A1W1WRW2_9BACT</name>
<dbReference type="Gene3D" id="2.60.40.10">
    <property type="entry name" value="Immunoglobulins"/>
    <property type="match status" value="1"/>
</dbReference>
<feature type="domain" description="4Fe-4S ferredoxin-type" evidence="8">
    <location>
        <begin position="253"/>
        <end position="281"/>
    </location>
</feature>
<feature type="transmembrane region" description="Helical" evidence="7">
    <location>
        <begin position="185"/>
        <end position="202"/>
    </location>
</feature>
<evidence type="ECO:0000256" key="1">
    <source>
        <dbReference type="ARBA" id="ARBA00022448"/>
    </source>
</evidence>
<dbReference type="Pfam" id="PF11614">
    <property type="entry name" value="FixG_C"/>
    <property type="match status" value="1"/>
</dbReference>
<protein>
    <submittedName>
        <fullName evidence="9">Cytochrome c oxidase accessory protein FixG</fullName>
    </submittedName>
</protein>
<evidence type="ECO:0000256" key="4">
    <source>
        <dbReference type="ARBA" id="ARBA00022982"/>
    </source>
</evidence>
<keyword evidence="1" id="KW-0813">Transport</keyword>
<keyword evidence="7" id="KW-0472">Membrane</keyword>
<keyword evidence="7" id="KW-0812">Transmembrane</keyword>
<dbReference type="PANTHER" id="PTHR30176">
    <property type="entry name" value="FERREDOXIN-TYPE PROTEIN NAPH"/>
    <property type="match status" value="1"/>
</dbReference>
<evidence type="ECO:0000313" key="10">
    <source>
        <dbReference type="Proteomes" id="UP000192602"/>
    </source>
</evidence>
<keyword evidence="10" id="KW-1185">Reference proteome</keyword>
<evidence type="ECO:0000256" key="5">
    <source>
        <dbReference type="ARBA" id="ARBA00023004"/>
    </source>
</evidence>
<accession>A0A1W1WRW2</accession>
<dbReference type="EMBL" id="FWWZ01000001">
    <property type="protein sequence ID" value="SMC08453.1"/>
    <property type="molecule type" value="Genomic_DNA"/>
</dbReference>
<dbReference type="Proteomes" id="UP000192602">
    <property type="component" value="Unassembled WGS sequence"/>
</dbReference>
<proteinExistence type="predicted"/>
<dbReference type="InterPro" id="IPR013783">
    <property type="entry name" value="Ig-like_fold"/>
</dbReference>
<dbReference type="RefSeq" id="WP_197685263.1">
    <property type="nucleotide sequence ID" value="NZ_AP026671.1"/>
</dbReference>
<evidence type="ECO:0000313" key="9">
    <source>
        <dbReference type="EMBL" id="SMC08453.1"/>
    </source>
</evidence>
<feature type="transmembrane region" description="Helical" evidence="7">
    <location>
        <begin position="76"/>
        <end position="97"/>
    </location>
</feature>
<keyword evidence="4" id="KW-0249">Electron transport</keyword>
<dbReference type="InterPro" id="IPR014116">
    <property type="entry name" value="Cyt_c_oxidase_cbb3_FixG"/>
</dbReference>
<keyword evidence="3" id="KW-0479">Metal-binding</keyword>
<dbReference type="Pfam" id="PF13746">
    <property type="entry name" value="Fer4_18"/>
    <property type="match status" value="1"/>
</dbReference>
<dbReference type="PANTHER" id="PTHR30176:SF3">
    <property type="entry name" value="FERREDOXIN-TYPE PROTEIN NAPH"/>
    <property type="match status" value="1"/>
</dbReference>
<feature type="transmembrane region" description="Helical" evidence="7">
    <location>
        <begin position="330"/>
        <end position="348"/>
    </location>
</feature>
<keyword evidence="7" id="KW-1133">Transmembrane helix</keyword>
<dbReference type="STRING" id="1069081.SAMN05660197_0205"/>
<dbReference type="InterPro" id="IPR017900">
    <property type="entry name" value="4Fe4S_Fe_S_CS"/>
</dbReference>
<keyword evidence="2" id="KW-0004">4Fe-4S</keyword>
<dbReference type="GO" id="GO:0046872">
    <property type="term" value="F:metal ion binding"/>
    <property type="evidence" value="ECO:0007669"/>
    <property type="project" value="UniProtKB-KW"/>
</dbReference>
<organism evidence="9 10">
    <name type="scientific">Nitratiruptor tergarcus DSM 16512</name>
    <dbReference type="NCBI Taxonomy" id="1069081"/>
    <lineage>
        <taxon>Bacteria</taxon>
        <taxon>Pseudomonadati</taxon>
        <taxon>Campylobacterota</taxon>
        <taxon>Epsilonproteobacteria</taxon>
        <taxon>Nautiliales</taxon>
        <taxon>Nitratiruptoraceae</taxon>
        <taxon>Nitratiruptor</taxon>
    </lineage>
</organism>
<dbReference type="InterPro" id="IPR032879">
    <property type="entry name" value="FixG_C"/>
</dbReference>
<evidence type="ECO:0000256" key="2">
    <source>
        <dbReference type="ARBA" id="ARBA00022485"/>
    </source>
</evidence>
<evidence type="ECO:0000256" key="7">
    <source>
        <dbReference type="SAM" id="Phobius"/>
    </source>
</evidence>
<keyword evidence="6" id="KW-0411">Iron-sulfur</keyword>
<sequence>MTQAAPKPNRAKEYLKNWIPYRYKRYIVFGLVTVISLVLPWIRINGNHFFLLNFDHKQLHLFFVRFDMQELYLMPFLLWILFFGIFFITTLGGRVWCGWSCPQTIFRVIYRDLIETKLLHLRKRISNKQIEPDMSKPENKVKKLIAILLWSVLAFIAAADFIWYFVPPEDFFQYIQDPANHTILMGFWIGTALFLIADVVFIKENFCIYICPYARVQSVLYDEDTFQTVYDYKRGGRIYDEHGNLIVHNKKELKAQKEEAECTLCESCVKVCPTHIDIRKGMQLECINCLECADACTKVMGALGKESLVRWTSYHALETGEKTRVFRFRIIAYIVMLTIAFVALFWMGSKKEHMLLNINRTSQLYKIEPDGRVKNTYVFLFQNTENKKHKYYFEIVNNKDIKIARPSKPFSVIPGKKVKKVVILYTDKVLVKNTQKDTPIPIKIKAYAVDDPKKIVVYRDTIFVFPRWDIYQKHIKK</sequence>
<dbReference type="InterPro" id="IPR051684">
    <property type="entry name" value="Electron_Trans/Redox"/>
</dbReference>
<feature type="transmembrane region" description="Helical" evidence="7">
    <location>
        <begin position="144"/>
        <end position="165"/>
    </location>
</feature>
<evidence type="ECO:0000256" key="6">
    <source>
        <dbReference type="ARBA" id="ARBA00023014"/>
    </source>
</evidence>
<dbReference type="PROSITE" id="PS51379">
    <property type="entry name" value="4FE4S_FER_2"/>
    <property type="match status" value="1"/>
</dbReference>
<dbReference type="Pfam" id="PF12801">
    <property type="entry name" value="Fer4_5"/>
    <property type="match status" value="1"/>
</dbReference>
<dbReference type="GO" id="GO:0051539">
    <property type="term" value="F:4 iron, 4 sulfur cluster binding"/>
    <property type="evidence" value="ECO:0007669"/>
    <property type="project" value="UniProtKB-KW"/>
</dbReference>
<evidence type="ECO:0000259" key="8">
    <source>
        <dbReference type="PROSITE" id="PS51379"/>
    </source>
</evidence>
<dbReference type="PROSITE" id="PS00198">
    <property type="entry name" value="4FE4S_FER_1"/>
    <property type="match status" value="1"/>
</dbReference>
<dbReference type="SUPFAM" id="SSF54862">
    <property type="entry name" value="4Fe-4S ferredoxins"/>
    <property type="match status" value="1"/>
</dbReference>
<dbReference type="NCBIfam" id="TIGR02745">
    <property type="entry name" value="ccoG_rdxA_fixG"/>
    <property type="match status" value="1"/>
</dbReference>
<gene>
    <name evidence="9" type="ORF">SAMN05660197_0205</name>
</gene>